<evidence type="ECO:0000259" key="2">
    <source>
        <dbReference type="Pfam" id="PF14226"/>
    </source>
</evidence>
<dbReference type="FunFam" id="2.60.120.330:FF:000040">
    <property type="entry name" value="Chromosome 21, whole genome shotgun sequence"/>
    <property type="match status" value="1"/>
</dbReference>
<dbReference type="PANTHER" id="PTHR47990">
    <property type="entry name" value="2-OXOGLUTARATE (2OG) AND FE(II)-DEPENDENT OXYGENASE SUPERFAMILY PROTEIN-RELATED"/>
    <property type="match status" value="1"/>
</dbReference>
<dbReference type="Proteomes" id="UP000799118">
    <property type="component" value="Unassembled WGS sequence"/>
</dbReference>
<dbReference type="Pfam" id="PF03171">
    <property type="entry name" value="2OG-FeII_Oxy"/>
    <property type="match status" value="1"/>
</dbReference>
<dbReference type="OrthoDB" id="406156at2759"/>
<dbReference type="EMBL" id="ML769477">
    <property type="protein sequence ID" value="KAE9398834.1"/>
    <property type="molecule type" value="Genomic_DNA"/>
</dbReference>
<feature type="domain" description="Non-haem dioxygenase N-terminal" evidence="2">
    <location>
        <begin position="41"/>
        <end position="139"/>
    </location>
</feature>
<dbReference type="AlphaFoldDB" id="A0A6A4HP69"/>
<proteinExistence type="predicted"/>
<protein>
    <submittedName>
        <fullName evidence="3">Clavaminate synthase-like protein</fullName>
    </submittedName>
</protein>
<reference evidence="3" key="1">
    <citation type="journal article" date="2019" name="Environ. Microbiol.">
        <title>Fungal ecological strategies reflected in gene transcription - a case study of two litter decomposers.</title>
        <authorList>
            <person name="Barbi F."/>
            <person name="Kohler A."/>
            <person name="Barry K."/>
            <person name="Baskaran P."/>
            <person name="Daum C."/>
            <person name="Fauchery L."/>
            <person name="Ihrmark K."/>
            <person name="Kuo A."/>
            <person name="LaButti K."/>
            <person name="Lipzen A."/>
            <person name="Morin E."/>
            <person name="Grigoriev I.V."/>
            <person name="Henrissat B."/>
            <person name="Lindahl B."/>
            <person name="Martin F."/>
        </authorList>
    </citation>
    <scope>NUCLEOTIDE SEQUENCE</scope>
    <source>
        <strain evidence="3">JB14</strain>
    </source>
</reference>
<evidence type="ECO:0000313" key="3">
    <source>
        <dbReference type="EMBL" id="KAE9398834.1"/>
    </source>
</evidence>
<feature type="domain" description="Isopenicillin N synthase-like Fe(2+) 2OG dioxygenase" evidence="1">
    <location>
        <begin position="209"/>
        <end position="307"/>
    </location>
</feature>
<accession>A0A6A4HP69</accession>
<gene>
    <name evidence="3" type="ORF">BT96DRAFT_821435</name>
</gene>
<name>A0A6A4HP69_9AGAR</name>
<dbReference type="Pfam" id="PF14226">
    <property type="entry name" value="DIOX_N"/>
    <property type="match status" value="1"/>
</dbReference>
<dbReference type="Gene3D" id="2.60.120.330">
    <property type="entry name" value="B-lactam Antibiotic, Isopenicillin N Synthase, Chain"/>
    <property type="match status" value="1"/>
</dbReference>
<dbReference type="InterPro" id="IPR026992">
    <property type="entry name" value="DIOX_N"/>
</dbReference>
<evidence type="ECO:0000313" key="4">
    <source>
        <dbReference type="Proteomes" id="UP000799118"/>
    </source>
</evidence>
<organism evidence="3 4">
    <name type="scientific">Gymnopus androsaceus JB14</name>
    <dbReference type="NCBI Taxonomy" id="1447944"/>
    <lineage>
        <taxon>Eukaryota</taxon>
        <taxon>Fungi</taxon>
        <taxon>Dikarya</taxon>
        <taxon>Basidiomycota</taxon>
        <taxon>Agaricomycotina</taxon>
        <taxon>Agaricomycetes</taxon>
        <taxon>Agaricomycetidae</taxon>
        <taxon>Agaricales</taxon>
        <taxon>Marasmiineae</taxon>
        <taxon>Omphalotaceae</taxon>
        <taxon>Gymnopus</taxon>
    </lineage>
</organism>
<keyword evidence="4" id="KW-1185">Reference proteome</keyword>
<evidence type="ECO:0000259" key="1">
    <source>
        <dbReference type="Pfam" id="PF03171"/>
    </source>
</evidence>
<dbReference type="InterPro" id="IPR027443">
    <property type="entry name" value="IPNS-like_sf"/>
</dbReference>
<sequence>MITLNFKFLYRIPCQFPVPQLGSFDYVPETKEHLDWADLVTVDLSLYHTEEGKKQLAKTLIDAVREKGFFYVKNFNISQERVDRQFTLGKQFYELPLEEKEKYTPEGLDQGKFNGYIPAGRTIVNRETGLRSRVEIYNIPKFNGDFPQNHPKVIQDNLPEIEEFARALHSEVLDPLFVLLALALELPEDYFTKLHQYSVKSEDHLRYMKYSKYSTEENKSLKNWVYGHTDLGSFTLLFRQPVAALQIRYHSTNEWKWVKPQDATLTVNACDALQMLTGGYVKSTIHRVTIPPADQQHVDRLGLLYFSRPHNDVPLATIQDSPVLQREGITQNDFERSGNPVPTMEEWTFAKQKWQRTFRDQDDKKHQNAVILPGFAERPYA</sequence>
<dbReference type="InterPro" id="IPR044861">
    <property type="entry name" value="IPNS-like_FE2OG_OXY"/>
</dbReference>
<dbReference type="PRINTS" id="PR00682">
    <property type="entry name" value="IPNSYNTHASE"/>
</dbReference>
<dbReference type="InterPro" id="IPR050231">
    <property type="entry name" value="Iron_ascorbate_oxido_reductase"/>
</dbReference>
<dbReference type="SUPFAM" id="SSF51197">
    <property type="entry name" value="Clavaminate synthase-like"/>
    <property type="match status" value="1"/>
</dbReference>